<organism evidence="1 2">
    <name type="scientific">Phytophthora citrophthora</name>
    <dbReference type="NCBI Taxonomy" id="4793"/>
    <lineage>
        <taxon>Eukaryota</taxon>
        <taxon>Sar</taxon>
        <taxon>Stramenopiles</taxon>
        <taxon>Oomycota</taxon>
        <taxon>Peronosporomycetes</taxon>
        <taxon>Peronosporales</taxon>
        <taxon>Peronosporaceae</taxon>
        <taxon>Phytophthora</taxon>
    </lineage>
</organism>
<evidence type="ECO:0000313" key="1">
    <source>
        <dbReference type="EMBL" id="KAK1947537.1"/>
    </source>
</evidence>
<dbReference type="EMBL" id="JASMQC010000002">
    <property type="protein sequence ID" value="KAK1947537.1"/>
    <property type="molecule type" value="Genomic_DNA"/>
</dbReference>
<sequence>MLMHRKDFELELDADKTTTENLRGVKVEFRRPENGSFCSWTKRSKTAKVIFLNEVLRDRMANIDQADNPHKFQCIVFILAARIFPECAHLTLRWENILDSPSKFGFDVGDYMEATLFQGVCRVDIQQNTYAALKQSKRNEWTKEMPILDVVIKLRGLSVVRADHLNKFFTEKELCDKGLFLLDGETYQRTEGATVFLGVDCDRKRRREDPSMLIPPQCGISKRGSST</sequence>
<name>A0AAD9GZD3_9STRA</name>
<proteinExistence type="predicted"/>
<accession>A0AAD9GZD3</accession>
<gene>
    <name evidence="1" type="ORF">P3T76_001547</name>
</gene>
<keyword evidence="2" id="KW-1185">Reference proteome</keyword>
<protein>
    <submittedName>
        <fullName evidence="1">Uncharacterized protein</fullName>
    </submittedName>
</protein>
<evidence type="ECO:0000313" key="2">
    <source>
        <dbReference type="Proteomes" id="UP001259832"/>
    </source>
</evidence>
<reference evidence="1" key="1">
    <citation type="submission" date="2023-08" db="EMBL/GenBank/DDBJ databases">
        <title>Reference Genome Resource for the Citrus Pathogen Phytophthora citrophthora.</title>
        <authorList>
            <person name="Moller H."/>
            <person name="Coetzee B."/>
            <person name="Rose L.J."/>
            <person name="Van Niekerk J.M."/>
        </authorList>
    </citation>
    <scope>NUCLEOTIDE SEQUENCE</scope>
    <source>
        <strain evidence="1">STE-U-9442</strain>
    </source>
</reference>
<comment type="caution">
    <text evidence="1">The sequence shown here is derived from an EMBL/GenBank/DDBJ whole genome shotgun (WGS) entry which is preliminary data.</text>
</comment>
<dbReference type="Proteomes" id="UP001259832">
    <property type="component" value="Unassembled WGS sequence"/>
</dbReference>
<dbReference type="AlphaFoldDB" id="A0AAD9GZD3"/>